<keyword evidence="2" id="KW-1185">Reference proteome</keyword>
<proteinExistence type="predicted"/>
<dbReference type="Proteomes" id="UP001292079">
    <property type="component" value="Unassembled WGS sequence"/>
</dbReference>
<name>A0AAE1Z5F3_SCHME</name>
<evidence type="ECO:0000313" key="2">
    <source>
        <dbReference type="Proteomes" id="UP001292079"/>
    </source>
</evidence>
<organism evidence="1 2">
    <name type="scientific">Schistosoma mekongi</name>
    <name type="common">Parasitic worm</name>
    <dbReference type="NCBI Taxonomy" id="38744"/>
    <lineage>
        <taxon>Eukaryota</taxon>
        <taxon>Metazoa</taxon>
        <taxon>Spiralia</taxon>
        <taxon>Lophotrochozoa</taxon>
        <taxon>Platyhelminthes</taxon>
        <taxon>Trematoda</taxon>
        <taxon>Digenea</taxon>
        <taxon>Strigeidida</taxon>
        <taxon>Schistosomatoidea</taxon>
        <taxon>Schistosomatidae</taxon>
        <taxon>Schistosoma</taxon>
    </lineage>
</organism>
<comment type="caution">
    <text evidence="1">The sequence shown here is derived from an EMBL/GenBank/DDBJ whole genome shotgun (WGS) entry which is preliminary data.</text>
</comment>
<sequence>MTRDNLHFCCIIKMVMHSSDVNFPARQLFIRSNNCSIDKMLLTKRRQEEAEIAMSSSAEHLQKTFNSDIECFTQNREFKNSLIWSDYSQFNKMSKNVPKCFSTPTITKTNNNKNIQSFDIWQWEVINTKNQYIPSFYLSKQCHSDTCITVDQSKNPHMLQTPTKQSCCTKINQAKNDTTQHSTLKYANTLKNIVEISKKDKYIPTKINSWNMPVKKWPQNPNHDIKQIGVNRALDRSNSLTKLDGTELNQRVASNLVALYGVTHSLEDLRTNKSILLNSNAKY</sequence>
<protein>
    <submittedName>
        <fullName evidence="1">Uncharacterized protein</fullName>
    </submittedName>
</protein>
<dbReference type="AlphaFoldDB" id="A0AAE1Z5F3"/>
<dbReference type="EMBL" id="JALJAT010000009">
    <property type="protein sequence ID" value="KAK4467582.1"/>
    <property type="molecule type" value="Genomic_DNA"/>
</dbReference>
<evidence type="ECO:0000313" key="1">
    <source>
        <dbReference type="EMBL" id="KAK4467582.1"/>
    </source>
</evidence>
<reference evidence="1" key="1">
    <citation type="submission" date="2022-04" db="EMBL/GenBank/DDBJ databases">
        <authorList>
            <person name="Xu L."/>
            <person name="Lv Z."/>
        </authorList>
    </citation>
    <scope>NUCLEOTIDE SEQUENCE</scope>
    <source>
        <strain evidence="1">LV_2022a</strain>
    </source>
</reference>
<reference evidence="1" key="2">
    <citation type="journal article" date="2023" name="Infect Dis Poverty">
        <title>Chromosome-scale genome of the human blood fluke Schistosoma mekongi and its implications for public health.</title>
        <authorList>
            <person name="Zhou M."/>
            <person name="Xu L."/>
            <person name="Xu D."/>
            <person name="Chen W."/>
            <person name="Khan J."/>
            <person name="Hu Y."/>
            <person name="Huang H."/>
            <person name="Wei H."/>
            <person name="Zhang Y."/>
            <person name="Chusongsang P."/>
            <person name="Tanasarnprasert K."/>
            <person name="Hu X."/>
            <person name="Limpanont Y."/>
            <person name="Lv Z."/>
        </authorList>
    </citation>
    <scope>NUCLEOTIDE SEQUENCE</scope>
    <source>
        <strain evidence="1">LV_2022a</strain>
    </source>
</reference>
<accession>A0AAE1Z5F3</accession>
<gene>
    <name evidence="1" type="ORF">MN116_009097</name>
</gene>